<dbReference type="PANTHER" id="PTHR12558:SF33">
    <property type="entry name" value="BLL7664 PROTEIN"/>
    <property type="match status" value="1"/>
</dbReference>
<dbReference type="OrthoDB" id="9766710at2"/>
<gene>
    <name evidence="1" type="ORF">FRZ32_11555</name>
</gene>
<dbReference type="AlphaFoldDB" id="A0A5C6TUU2"/>
<dbReference type="RefSeq" id="WP_147043641.1">
    <property type="nucleotide sequence ID" value="NZ_BAABIR010000001.1"/>
</dbReference>
<evidence type="ECO:0000313" key="2">
    <source>
        <dbReference type="Proteomes" id="UP000321249"/>
    </source>
</evidence>
<dbReference type="InterPro" id="IPR011990">
    <property type="entry name" value="TPR-like_helical_dom_sf"/>
</dbReference>
<keyword evidence="2" id="KW-1185">Reference proteome</keyword>
<dbReference type="InterPro" id="IPR019734">
    <property type="entry name" value="TPR_rpt"/>
</dbReference>
<dbReference type="Gene3D" id="1.25.40.10">
    <property type="entry name" value="Tetratricopeptide repeat domain"/>
    <property type="match status" value="1"/>
</dbReference>
<name>A0A5C6TUU2_9SPHN</name>
<dbReference type="PANTHER" id="PTHR12558">
    <property type="entry name" value="CELL DIVISION CYCLE 16,23,27"/>
    <property type="match status" value="1"/>
</dbReference>
<sequence>MGAAAAGATAAPTGDIGTASPLSRYVQARLAASSGADDRASADFAAVLDAAPDNQIVAAQAMSHGISAGDWPLALRGARALEQAGALRPDARLLIVADAFRRRDWATARREVAAAERERIFAFMAPILRAWIAYGSGAGDPLAQLGQGDGAGGYVEEHHALLLVAMNRPEGRAALDAATGAQSVRSMRLRIAGAGLIASRGDRAGALALLAGDDGPIVAARSLVQAGRPVSGAFDGANSGMAELLLRFALDLDSRDLTAPAIGFARIATYLDPASSEGWLIAAELTAKEDRPAEAVPLLAHVDAADPFADVVRDTRARLLVAAGNAAEALADAEAAAGAPGAGASDQIRLGQVLMAMGRSADAAAAFGRAVELRGPNDMPEAAILLAQAGALDQAGNWPAARALLERANRIQPNNALILNYLGYGQLSHREDMAAAEQMVREAHRLAPDNAAITDSLGWALFLKGDKAGAITLLESAAQAAPADVEINEHLGDAYYAMGRRLDARFAWRAARVYADGEDAARLDSKIAGGPDAQAAAR</sequence>
<proteinExistence type="predicted"/>
<protein>
    <submittedName>
        <fullName evidence="1">Tetratricopeptide repeat protein</fullName>
    </submittedName>
</protein>
<dbReference type="SMART" id="SM00028">
    <property type="entry name" value="TPR"/>
    <property type="match status" value="6"/>
</dbReference>
<accession>A0A5C6TUU2</accession>
<dbReference type="EMBL" id="VOQQ01000001">
    <property type="protein sequence ID" value="TXC64234.1"/>
    <property type="molecule type" value="Genomic_DNA"/>
</dbReference>
<organism evidence="1 2">
    <name type="scientific">Allosphingosinicella ginsenosidimutans</name>
    <dbReference type="NCBI Taxonomy" id="1176539"/>
    <lineage>
        <taxon>Bacteria</taxon>
        <taxon>Pseudomonadati</taxon>
        <taxon>Pseudomonadota</taxon>
        <taxon>Alphaproteobacteria</taxon>
        <taxon>Sphingomonadales</taxon>
        <taxon>Sphingomonadaceae</taxon>
        <taxon>Allosphingosinicella</taxon>
    </lineage>
</organism>
<dbReference type="Pfam" id="PF13432">
    <property type="entry name" value="TPR_16"/>
    <property type="match status" value="2"/>
</dbReference>
<evidence type="ECO:0000313" key="1">
    <source>
        <dbReference type="EMBL" id="TXC64234.1"/>
    </source>
</evidence>
<dbReference type="Proteomes" id="UP000321249">
    <property type="component" value="Unassembled WGS sequence"/>
</dbReference>
<comment type="caution">
    <text evidence="1">The sequence shown here is derived from an EMBL/GenBank/DDBJ whole genome shotgun (WGS) entry which is preliminary data.</text>
</comment>
<reference evidence="1 2" key="1">
    <citation type="journal article" date="2015" name="J. Microbiol.">
        <title>Sphingosinicella ginsenosidimutans sp. nov., with ginsenoside converting activity.</title>
        <authorList>
            <person name="Kim J.K."/>
            <person name="Kang M.S."/>
            <person name="Park S.C."/>
            <person name="Kim K.M."/>
            <person name="Choi K."/>
            <person name="Yoon M.H."/>
            <person name="Im W.T."/>
        </authorList>
    </citation>
    <scope>NUCLEOTIDE SEQUENCE [LARGE SCALE GENOMIC DNA]</scope>
    <source>
        <strain evidence="1 2">BS-11</strain>
    </source>
</reference>
<dbReference type="SUPFAM" id="SSF48452">
    <property type="entry name" value="TPR-like"/>
    <property type="match status" value="2"/>
</dbReference>